<sequence>MIYPLFIFKNADGFDGYFPDIEGCFFAGDTLESAVRNAEMAFGQHMDVLTEQGGHVPAPNDPAVYLGDLRLAQDGGFLAMVDIDPSKYETKAVKFNLTMPGNLITAMDRYIEQRGLKNRSAFLADLARKEIARG</sequence>
<dbReference type="Pfam" id="PF15919">
    <property type="entry name" value="HicB_lk_antitox"/>
    <property type="match status" value="1"/>
</dbReference>
<protein>
    <submittedName>
        <fullName evidence="2">HicB-like antitoxin</fullName>
    </submittedName>
</protein>
<evidence type="ECO:0000313" key="2">
    <source>
        <dbReference type="EMBL" id="DAD82769.1"/>
    </source>
</evidence>
<dbReference type="EMBL" id="BK014924">
    <property type="protein sequence ID" value="DAD82769.1"/>
    <property type="molecule type" value="Genomic_DNA"/>
</dbReference>
<dbReference type="Gene3D" id="1.10.1220.10">
    <property type="entry name" value="Met repressor-like"/>
    <property type="match status" value="1"/>
</dbReference>
<reference evidence="2" key="1">
    <citation type="journal article" date="2021" name="Proc. Natl. Acad. Sci. U.S.A.">
        <title>A Catalog of Tens of Thousands of Viruses from Human Metagenomes Reveals Hidden Associations with Chronic Diseases.</title>
        <authorList>
            <person name="Tisza M.J."/>
            <person name="Buck C.B."/>
        </authorList>
    </citation>
    <scope>NUCLEOTIDE SEQUENCE</scope>
    <source>
        <strain evidence="2">CteRK31</strain>
    </source>
</reference>
<dbReference type="InterPro" id="IPR035069">
    <property type="entry name" value="TTHA1013/TTHA0281-like"/>
</dbReference>
<organism evidence="2">
    <name type="scientific">Siphoviridae sp. cteRK31</name>
    <dbReference type="NCBI Taxonomy" id="2826405"/>
    <lineage>
        <taxon>Viruses</taxon>
        <taxon>Duplodnaviria</taxon>
        <taxon>Heunggongvirae</taxon>
        <taxon>Uroviricota</taxon>
        <taxon>Caudoviricetes</taxon>
    </lineage>
</organism>
<dbReference type="GO" id="GO:0006355">
    <property type="term" value="P:regulation of DNA-templated transcription"/>
    <property type="evidence" value="ECO:0007669"/>
    <property type="project" value="InterPro"/>
</dbReference>
<proteinExistence type="predicted"/>
<dbReference type="CDD" id="cd22231">
    <property type="entry name" value="RHH_NikR_HicB-like"/>
    <property type="match status" value="1"/>
</dbReference>
<accession>A0A8S5MK93</accession>
<evidence type="ECO:0000259" key="1">
    <source>
        <dbReference type="Pfam" id="PF15919"/>
    </source>
</evidence>
<dbReference type="SUPFAM" id="SSF143100">
    <property type="entry name" value="TTHA1013/TTHA0281-like"/>
    <property type="match status" value="1"/>
</dbReference>
<feature type="domain" description="HicB-like antitoxin of toxin-antitoxin system" evidence="1">
    <location>
        <begin position="3"/>
        <end position="127"/>
    </location>
</feature>
<dbReference type="InterPro" id="IPR031807">
    <property type="entry name" value="HicB-like"/>
</dbReference>
<dbReference type="InterPro" id="IPR013321">
    <property type="entry name" value="Arc_rbn_hlx_hlx"/>
</dbReference>
<dbReference type="Gene3D" id="3.30.160.250">
    <property type="match status" value="1"/>
</dbReference>
<name>A0A8S5MK93_9CAUD</name>